<organism evidence="2 3">
    <name type="scientific">Aureobasidium pullulans</name>
    <name type="common">Black yeast</name>
    <name type="synonym">Pullularia pullulans</name>
    <dbReference type="NCBI Taxonomy" id="5580"/>
    <lineage>
        <taxon>Eukaryota</taxon>
        <taxon>Fungi</taxon>
        <taxon>Dikarya</taxon>
        <taxon>Ascomycota</taxon>
        <taxon>Pezizomycotina</taxon>
        <taxon>Dothideomycetes</taxon>
        <taxon>Dothideomycetidae</taxon>
        <taxon>Dothideales</taxon>
        <taxon>Saccotheciaceae</taxon>
        <taxon>Aureobasidium</taxon>
    </lineage>
</organism>
<evidence type="ECO:0000256" key="1">
    <source>
        <dbReference type="SAM" id="MobiDB-lite"/>
    </source>
</evidence>
<dbReference type="AlphaFoldDB" id="A0A4S9T580"/>
<proteinExistence type="predicted"/>
<reference evidence="2 3" key="1">
    <citation type="submission" date="2018-10" db="EMBL/GenBank/DDBJ databases">
        <title>Fifty Aureobasidium pullulans genomes reveal a recombining polyextremotolerant generalist.</title>
        <authorList>
            <person name="Gostincar C."/>
            <person name="Turk M."/>
            <person name="Zajc J."/>
            <person name="Gunde-Cimerman N."/>
        </authorList>
    </citation>
    <scope>NUCLEOTIDE SEQUENCE [LARGE SCALE GENOMIC DNA]</scope>
    <source>
        <strain evidence="2 3">EXF-3863</strain>
    </source>
</reference>
<gene>
    <name evidence="2" type="ORF">D6C91_05092</name>
</gene>
<protein>
    <submittedName>
        <fullName evidence="2">Uncharacterized protein</fullName>
    </submittedName>
</protein>
<feature type="compositionally biased region" description="Polar residues" evidence="1">
    <location>
        <begin position="177"/>
        <end position="193"/>
    </location>
</feature>
<evidence type="ECO:0000313" key="3">
    <source>
        <dbReference type="Proteomes" id="UP000308005"/>
    </source>
</evidence>
<feature type="compositionally biased region" description="Basic residues" evidence="1">
    <location>
        <begin position="278"/>
        <end position="287"/>
    </location>
</feature>
<feature type="region of interest" description="Disordered" evidence="1">
    <location>
        <begin position="89"/>
        <end position="128"/>
    </location>
</feature>
<accession>A0A4S9T580</accession>
<feature type="compositionally biased region" description="Polar residues" evidence="1">
    <location>
        <begin position="89"/>
        <end position="107"/>
    </location>
</feature>
<dbReference type="EMBL" id="QZBM01000209">
    <property type="protein sequence ID" value="THZ19530.1"/>
    <property type="molecule type" value="Genomic_DNA"/>
</dbReference>
<dbReference type="Proteomes" id="UP000308005">
    <property type="component" value="Unassembled WGS sequence"/>
</dbReference>
<comment type="caution">
    <text evidence="2">The sequence shown here is derived from an EMBL/GenBank/DDBJ whole genome shotgun (WGS) entry which is preliminary data.</text>
</comment>
<feature type="region of interest" description="Disordered" evidence="1">
    <location>
        <begin position="265"/>
        <end position="287"/>
    </location>
</feature>
<feature type="region of interest" description="Disordered" evidence="1">
    <location>
        <begin position="177"/>
        <end position="253"/>
    </location>
</feature>
<sequence length="333" mass="38370">MRPARSRVLRIFVIRLRRWSPDLLLFPFDLRVTLSWIQPSTLHPSCCLHYYCTPPNVHDTLNPTPPQHTSTPPGCCLQLTLMSTSAAAQKQSRRTTWPNIQTLTTNMSKSSSKSPSPPATDDIDEDPFSHFLSPVLDEDDPFEGLEYNAGIDTPFDDEVEQKRTKFRVRLEEKWGNFLSSRRTPSPPKSQQAPPRTPPSEDQLPELIIDDLEGFGSPSSSPPTRLPSLTTLKDIIHEEDEEEADGWEGDRRRSRTLRRKNNFHLDEMDRPVTAPSLRTSHRPKLQRPRYKRFRTLSGRPHSFVAPSPHLWTVSEHDEILEQLRNEMRGRRSSR</sequence>
<evidence type="ECO:0000313" key="2">
    <source>
        <dbReference type="EMBL" id="THZ19530.1"/>
    </source>
</evidence>
<name>A0A4S9T580_AURPU</name>
<feature type="compositionally biased region" description="Acidic residues" evidence="1">
    <location>
        <begin position="236"/>
        <end position="246"/>
    </location>
</feature>